<gene>
    <name evidence="1" type="ORF">ACFYXQ_19200</name>
</gene>
<sequence>MALEVTPEHLSVISGQLGITQADVLQTIAEAAPLAVPFAPGADIVSALLPPAAFEHAGTFFPAALHGIGCGAEASAVLPVIGADYLIADLLGGGSVFGQSTFVE</sequence>
<reference evidence="1 2" key="1">
    <citation type="submission" date="2024-10" db="EMBL/GenBank/DDBJ databases">
        <title>The Natural Products Discovery Center: Release of the First 8490 Sequenced Strains for Exploring Actinobacteria Biosynthetic Diversity.</title>
        <authorList>
            <person name="Kalkreuter E."/>
            <person name="Kautsar S.A."/>
            <person name="Yang D."/>
            <person name="Bader C.D."/>
            <person name="Teijaro C.N."/>
            <person name="Fluegel L."/>
            <person name="Davis C.M."/>
            <person name="Simpson J.R."/>
            <person name="Lauterbach L."/>
            <person name="Steele A.D."/>
            <person name="Gui C."/>
            <person name="Meng S."/>
            <person name="Li G."/>
            <person name="Viehrig K."/>
            <person name="Ye F."/>
            <person name="Su P."/>
            <person name="Kiefer A.F."/>
            <person name="Nichols A."/>
            <person name="Cepeda A.J."/>
            <person name="Yan W."/>
            <person name="Fan B."/>
            <person name="Jiang Y."/>
            <person name="Adhikari A."/>
            <person name="Zheng C.-J."/>
            <person name="Schuster L."/>
            <person name="Cowan T.M."/>
            <person name="Smanski M.J."/>
            <person name="Chevrette M.G."/>
            <person name="De Carvalho L.P.S."/>
            <person name="Shen B."/>
        </authorList>
    </citation>
    <scope>NUCLEOTIDE SEQUENCE [LARGE SCALE GENOMIC DNA]</scope>
    <source>
        <strain evidence="1 2">NPDC002593</strain>
    </source>
</reference>
<dbReference type="EMBL" id="JBIAQY010000006">
    <property type="protein sequence ID" value="MFF3569906.1"/>
    <property type="molecule type" value="Genomic_DNA"/>
</dbReference>
<organism evidence="1 2">
    <name type="scientific">Nocardia jiangxiensis</name>
    <dbReference type="NCBI Taxonomy" id="282685"/>
    <lineage>
        <taxon>Bacteria</taxon>
        <taxon>Bacillati</taxon>
        <taxon>Actinomycetota</taxon>
        <taxon>Actinomycetes</taxon>
        <taxon>Mycobacteriales</taxon>
        <taxon>Nocardiaceae</taxon>
        <taxon>Nocardia</taxon>
    </lineage>
</organism>
<dbReference type="Proteomes" id="UP001601992">
    <property type="component" value="Unassembled WGS sequence"/>
</dbReference>
<proteinExistence type="predicted"/>
<evidence type="ECO:0000313" key="2">
    <source>
        <dbReference type="Proteomes" id="UP001601992"/>
    </source>
</evidence>
<dbReference type="RefSeq" id="WP_040832503.1">
    <property type="nucleotide sequence ID" value="NZ_JBIAQY010000006.1"/>
</dbReference>
<name>A0ABW6S0T5_9NOCA</name>
<comment type="caution">
    <text evidence="1">The sequence shown here is derived from an EMBL/GenBank/DDBJ whole genome shotgun (WGS) entry which is preliminary data.</text>
</comment>
<protein>
    <submittedName>
        <fullName evidence="1">Uncharacterized protein</fullName>
    </submittedName>
</protein>
<evidence type="ECO:0000313" key="1">
    <source>
        <dbReference type="EMBL" id="MFF3569906.1"/>
    </source>
</evidence>
<accession>A0ABW6S0T5</accession>
<keyword evidence="2" id="KW-1185">Reference proteome</keyword>